<evidence type="ECO:0000256" key="5">
    <source>
        <dbReference type="ARBA" id="ARBA00017058"/>
    </source>
</evidence>
<dbReference type="InterPro" id="IPR020557">
    <property type="entry name" value="Fumarate_lyase_CS"/>
</dbReference>
<dbReference type="InterPro" id="IPR004769">
    <property type="entry name" value="Pur_lyase"/>
</dbReference>
<reference evidence="14 15" key="2">
    <citation type="submission" date="2013-04" db="EMBL/GenBank/DDBJ databases">
        <authorList>
            <person name="Fiebig A."/>
            <person name="Pradella S."/>
            <person name="Wagner-Doebler I."/>
        </authorList>
    </citation>
    <scope>NUCLEOTIDE SEQUENCE [LARGE SCALE GENOMIC DNA]</scope>
    <source>
        <strain evidence="15">DSM 17067 / NCIMB 14079 / DFL-11</strain>
    </source>
</reference>
<dbReference type="PROSITE" id="PS00163">
    <property type="entry name" value="FUMARATE_LYASES"/>
    <property type="match status" value="1"/>
</dbReference>
<evidence type="ECO:0000259" key="13">
    <source>
        <dbReference type="SMART" id="SM00998"/>
    </source>
</evidence>
<dbReference type="InterPro" id="IPR019468">
    <property type="entry name" value="AdenyloSucc_lyase_C"/>
</dbReference>
<dbReference type="Gene3D" id="1.10.275.10">
    <property type="entry name" value="Fumarase/aspartase (N-terminal domain)"/>
    <property type="match status" value="1"/>
</dbReference>
<evidence type="ECO:0000313" key="15">
    <source>
        <dbReference type="Proteomes" id="UP000004703"/>
    </source>
</evidence>
<dbReference type="InterPro" id="IPR000362">
    <property type="entry name" value="Fumarate_lyase_fam"/>
</dbReference>
<dbReference type="PANTHER" id="PTHR43172">
    <property type="entry name" value="ADENYLOSUCCINATE LYASE"/>
    <property type="match status" value="1"/>
</dbReference>
<proteinExistence type="inferred from homology"/>
<dbReference type="SUPFAM" id="SSF48557">
    <property type="entry name" value="L-aspartase-like"/>
    <property type="match status" value="1"/>
</dbReference>
<comment type="catalytic activity">
    <reaction evidence="8">
        <text>(2S)-2-[5-amino-1-(5-phospho-beta-D-ribosyl)imidazole-4-carboxamido]succinate = 5-amino-1-(5-phospho-beta-D-ribosyl)imidazole-4-carboxamide + fumarate</text>
        <dbReference type="Rhea" id="RHEA:23920"/>
        <dbReference type="ChEBI" id="CHEBI:29806"/>
        <dbReference type="ChEBI" id="CHEBI:58443"/>
        <dbReference type="ChEBI" id="CHEBI:58475"/>
        <dbReference type="EC" id="4.3.2.2"/>
    </reaction>
    <physiologicalReaction direction="left-to-right" evidence="8">
        <dbReference type="Rhea" id="RHEA:23921"/>
    </physiologicalReaction>
</comment>
<keyword evidence="6 12" id="KW-0658">Purine biosynthesis</keyword>
<evidence type="ECO:0000256" key="6">
    <source>
        <dbReference type="ARBA" id="ARBA00022755"/>
    </source>
</evidence>
<evidence type="ECO:0000256" key="10">
    <source>
        <dbReference type="ARBA" id="ARBA00049115"/>
    </source>
</evidence>
<evidence type="ECO:0000256" key="2">
    <source>
        <dbReference type="ARBA" id="ARBA00004734"/>
    </source>
</evidence>
<dbReference type="GO" id="GO:0005829">
    <property type="term" value="C:cytosol"/>
    <property type="evidence" value="ECO:0007669"/>
    <property type="project" value="TreeGrafter"/>
</dbReference>
<evidence type="ECO:0000256" key="9">
    <source>
        <dbReference type="ARBA" id="ARBA00030717"/>
    </source>
</evidence>
<dbReference type="AlphaFoldDB" id="A0A5E8GY08"/>
<dbReference type="Pfam" id="PF10397">
    <property type="entry name" value="ADSL_C"/>
    <property type="match status" value="1"/>
</dbReference>
<dbReference type="PANTHER" id="PTHR43172:SF1">
    <property type="entry name" value="ADENYLOSUCCINATE LYASE"/>
    <property type="match status" value="1"/>
</dbReference>
<evidence type="ECO:0000256" key="4">
    <source>
        <dbReference type="ARBA" id="ARBA00012339"/>
    </source>
</evidence>
<comment type="similarity">
    <text evidence="3 12">Belongs to the lyase 1 family. Adenylosuccinate lyase subfamily.</text>
</comment>
<dbReference type="NCBIfam" id="TIGR00928">
    <property type="entry name" value="purB"/>
    <property type="match status" value="1"/>
</dbReference>
<dbReference type="UniPathway" id="UPA00074">
    <property type="reaction ID" value="UER00132"/>
</dbReference>
<dbReference type="EC" id="4.3.2.2" evidence="4 11"/>
<dbReference type="EMBL" id="ACCU02000003">
    <property type="protein sequence ID" value="EEE44986.2"/>
    <property type="molecule type" value="Genomic_DNA"/>
</dbReference>
<dbReference type="UniPathway" id="UPA00075">
    <property type="reaction ID" value="UER00336"/>
</dbReference>
<dbReference type="SMART" id="SM00998">
    <property type="entry name" value="ADSL_C"/>
    <property type="match status" value="1"/>
</dbReference>
<dbReference type="PRINTS" id="PR00145">
    <property type="entry name" value="ARGSUCLYASE"/>
</dbReference>
<comment type="catalytic activity">
    <reaction evidence="10">
        <text>N(6)-(1,2-dicarboxyethyl)-AMP = fumarate + AMP</text>
        <dbReference type="Rhea" id="RHEA:16853"/>
        <dbReference type="ChEBI" id="CHEBI:29806"/>
        <dbReference type="ChEBI" id="CHEBI:57567"/>
        <dbReference type="ChEBI" id="CHEBI:456215"/>
        <dbReference type="EC" id="4.3.2.2"/>
    </reaction>
    <physiologicalReaction direction="left-to-right" evidence="10">
        <dbReference type="Rhea" id="RHEA:16854"/>
    </physiologicalReaction>
</comment>
<reference evidence="14 15" key="1">
    <citation type="submission" date="2008-01" db="EMBL/GenBank/DDBJ databases">
        <authorList>
            <person name="Wagner-Dobler I."/>
            <person name="Ferriera S."/>
            <person name="Johnson J."/>
            <person name="Kravitz S."/>
            <person name="Beeson K."/>
            <person name="Sutton G."/>
            <person name="Rogers Y.-H."/>
            <person name="Friedman R."/>
            <person name="Frazier M."/>
            <person name="Venter J.C."/>
        </authorList>
    </citation>
    <scope>NUCLEOTIDE SEQUENCE [LARGE SCALE GENOMIC DNA]</scope>
    <source>
        <strain evidence="15">DSM 17067 / NCIMB 14079 / DFL-11</strain>
    </source>
</reference>
<dbReference type="Pfam" id="PF00206">
    <property type="entry name" value="Lyase_1"/>
    <property type="match status" value="1"/>
</dbReference>
<evidence type="ECO:0000256" key="1">
    <source>
        <dbReference type="ARBA" id="ARBA00004706"/>
    </source>
</evidence>
<comment type="pathway">
    <text evidence="1 12">Purine metabolism; IMP biosynthesis via de novo pathway; 5-amino-1-(5-phospho-D-ribosyl)imidazole-4-carboxamide from 5-amino-1-(5-phospho-D-ribosyl)imidazole-4-carboxylate: step 2/2.</text>
</comment>
<dbReference type="GO" id="GO:0044208">
    <property type="term" value="P:'de novo' AMP biosynthetic process"/>
    <property type="evidence" value="ECO:0007669"/>
    <property type="project" value="UniProtKB-UniPathway"/>
</dbReference>
<feature type="domain" description="Adenylosuccinate lyase C-terminal" evidence="13">
    <location>
        <begin position="501"/>
        <end position="588"/>
    </location>
</feature>
<sequence length="591" mass="66058">MRVAQENDLMAGLAIVFVDVFKDKMVAAQRYPRTEFFQKLPLQCIAPSFAEFNRSAQGAHALYIAMIVIDLGQEQSVILPDERQGFDGDVIGGSPDGHEGLRHQKWMSCAIISHIPRPAASKNGGFPLKGRARSAIPQPTLPKTRTEPAMIPRYSRQDMVDIWSPESKFRIWFEIEAHACDALAELGVIPEDAAKTIWEKGGSATFDIDRIDEIERETKHDVIAFLTHLAEIVGPDARFVHQGMTSSDVLDTCFNIQLVKATDLLLKDMDELLAAIKRRAFEHKDTVTIGRSHGIHAEPVTFGLKMAQAYAEFDRCKARLLNAREEIATGAISGAVGTFANIDPRVEEHVAKALGLKAEPVSTQVIPRDRHAMYFATLGVIASSIERLATEIRHLQRTEVLEAEEFFSKGQKGSSAMPHKRNPVLTENLTGLARLVRMSTVPAMENVALWHERDISHSSVERMIGPDTTVTLDFALARLTGVIDKLVVYPERMMGNMDRLGGLVHSQRILLALTQAGSSREDAYRLVQRNAMKVWDSYQVSGDAKVDFLTELLNDKDVRNYLSEEEIRNRFDLGYHTKNVDVIFERVFGES</sequence>
<evidence type="ECO:0000256" key="7">
    <source>
        <dbReference type="ARBA" id="ARBA00023239"/>
    </source>
</evidence>
<dbReference type="InterPro" id="IPR024083">
    <property type="entry name" value="Fumarase/histidase_N"/>
</dbReference>
<evidence type="ECO:0000256" key="3">
    <source>
        <dbReference type="ARBA" id="ARBA00008273"/>
    </source>
</evidence>
<evidence type="ECO:0000256" key="11">
    <source>
        <dbReference type="NCBIfam" id="TIGR00928"/>
    </source>
</evidence>
<dbReference type="FunFam" id="1.20.200.10:FF:000008">
    <property type="entry name" value="Adenylosuccinate lyase"/>
    <property type="match status" value="1"/>
</dbReference>
<keyword evidence="7 12" id="KW-0456">Lyase</keyword>
<dbReference type="PRINTS" id="PR00149">
    <property type="entry name" value="FUMRATELYASE"/>
</dbReference>
<accession>A0A5E8GY08</accession>
<comment type="pathway">
    <text evidence="2 12">Purine metabolism; AMP biosynthesis via de novo pathway; AMP from IMP: step 2/2.</text>
</comment>
<dbReference type="Gene3D" id="1.20.200.10">
    <property type="entry name" value="Fumarase/aspartase (Central domain)"/>
    <property type="match status" value="1"/>
</dbReference>
<comment type="caution">
    <text evidence="14">The sequence shown here is derived from an EMBL/GenBank/DDBJ whole genome shotgun (WGS) entry which is preliminary data.</text>
</comment>
<evidence type="ECO:0000256" key="12">
    <source>
        <dbReference type="RuleBase" id="RU361172"/>
    </source>
</evidence>
<dbReference type="GO" id="GO:0006189">
    <property type="term" value="P:'de novo' IMP biosynthetic process"/>
    <property type="evidence" value="ECO:0007669"/>
    <property type="project" value="UniProtKB-UniPathway"/>
</dbReference>
<evidence type="ECO:0000256" key="8">
    <source>
        <dbReference type="ARBA" id="ARBA00024477"/>
    </source>
</evidence>
<dbReference type="InterPro" id="IPR008948">
    <property type="entry name" value="L-Aspartase-like"/>
</dbReference>
<gene>
    <name evidence="14" type="ORF">SADFL11_2274</name>
</gene>
<protein>
    <recommendedName>
        <fullName evidence="5 11">Adenylosuccinate lyase</fullName>
        <shortName evidence="12">ASL</shortName>
        <ecNumber evidence="4 11">4.3.2.2</ecNumber>
    </recommendedName>
    <alternativeName>
        <fullName evidence="9 12">Adenylosuccinase</fullName>
    </alternativeName>
</protein>
<dbReference type="Gene3D" id="1.10.40.30">
    <property type="entry name" value="Fumarase/aspartase (C-terminal domain)"/>
    <property type="match status" value="1"/>
</dbReference>
<evidence type="ECO:0000313" key="14">
    <source>
        <dbReference type="EMBL" id="EEE44986.2"/>
    </source>
</evidence>
<dbReference type="Proteomes" id="UP000004703">
    <property type="component" value="Chromosome"/>
</dbReference>
<name>A0A5E8GY08_ROSAD</name>
<dbReference type="GO" id="GO:0004018">
    <property type="term" value="F:N6-(1,2-dicarboxyethyl)AMP AMP-lyase (fumarate-forming) activity"/>
    <property type="evidence" value="ECO:0007669"/>
    <property type="project" value="UniProtKB-UniRule"/>
</dbReference>
<dbReference type="GO" id="GO:0070626">
    <property type="term" value="F:(S)-2-(5-amino-1-(5-phospho-D-ribosyl)imidazole-4-carboxamido) succinate lyase (fumarate-forming) activity"/>
    <property type="evidence" value="ECO:0007669"/>
    <property type="project" value="TreeGrafter"/>
</dbReference>
<organism evidence="14 15">
    <name type="scientific">Roseibium alexandrii (strain DSM 17067 / NCIMB 14079 / DFL-11)</name>
    <name type="common">Labrenzia alexandrii</name>
    <dbReference type="NCBI Taxonomy" id="244592"/>
    <lineage>
        <taxon>Bacteria</taxon>
        <taxon>Pseudomonadati</taxon>
        <taxon>Pseudomonadota</taxon>
        <taxon>Alphaproteobacteria</taxon>
        <taxon>Hyphomicrobiales</taxon>
        <taxon>Stappiaceae</taxon>
        <taxon>Roseibium</taxon>
    </lineage>
</organism>
<dbReference type="InterPro" id="IPR022761">
    <property type="entry name" value="Fumarate_lyase_N"/>
</dbReference>
<dbReference type="FunFam" id="1.10.40.30:FF:000007">
    <property type="entry name" value="Adenylosuccinate lyase"/>
    <property type="match status" value="1"/>
</dbReference>
<dbReference type="CDD" id="cd01360">
    <property type="entry name" value="Adenylsuccinate_lyase_1"/>
    <property type="match status" value="1"/>
</dbReference>